<dbReference type="PANTHER" id="PTHR40590">
    <property type="entry name" value="CYTOPLASMIC PROTEIN-RELATED"/>
    <property type="match status" value="1"/>
</dbReference>
<reference evidence="2 3" key="1">
    <citation type="submission" date="2019-12" db="EMBL/GenBank/DDBJ databases">
        <title>Genomic-based taxomic classification of the family Erythrobacteraceae.</title>
        <authorList>
            <person name="Xu L."/>
        </authorList>
    </citation>
    <scope>NUCLEOTIDE SEQUENCE [LARGE SCALE GENOMIC DNA]</scope>
    <source>
        <strain evidence="2 3">LMG 29518</strain>
    </source>
</reference>
<name>A0A6I4T265_9SPHN</name>
<dbReference type="RefSeq" id="WP_160734864.1">
    <property type="nucleotide sequence ID" value="NZ_WTYT01000001.1"/>
</dbReference>
<comment type="caution">
    <text evidence="2">The sequence shown here is derived from an EMBL/GenBank/DDBJ whole genome shotgun (WGS) entry which is preliminary data.</text>
</comment>
<keyword evidence="1" id="KW-0732">Signal</keyword>
<evidence type="ECO:0000256" key="1">
    <source>
        <dbReference type="SAM" id="SignalP"/>
    </source>
</evidence>
<dbReference type="EMBL" id="WTYT01000001">
    <property type="protein sequence ID" value="MXO64432.1"/>
    <property type="molecule type" value="Genomic_DNA"/>
</dbReference>
<protein>
    <submittedName>
        <fullName evidence="2">TraB/GumN family protein</fullName>
    </submittedName>
</protein>
<feature type="signal peptide" evidence="1">
    <location>
        <begin position="1"/>
        <end position="26"/>
    </location>
</feature>
<dbReference type="OrthoDB" id="9806326at2"/>
<sequence length="296" mass="32669">MRDLLQMRIALSFFLIACLLACQRSADQEWPNPAPALWEVHNADGQLEGWLFGTVHALPDGVEWRTPRLDSALAQTEKLVVEVADLNDSSAIADEFARLSRSDRPLPPLEERVPQQDRAAITRLITQAGSSDASWTHVKSWGAALILANATRQNSDSSNGVDRWLLRQHPDAMELEGAAQQFHMFDNMSRAEQSHLLISVAQEAAAAPALRDASLKAWLTGDLRVLKNQSSQGLLANPQLRETLLTKRNRNWVDKLDTAFPTFGPLFIAVGAGHMIGADGLPQALSKEGYVIKRIQ</sequence>
<accession>A0A6I4T265</accession>
<dbReference type="Pfam" id="PF01963">
    <property type="entry name" value="TraB_PrgY_gumN"/>
    <property type="match status" value="1"/>
</dbReference>
<evidence type="ECO:0000313" key="2">
    <source>
        <dbReference type="EMBL" id="MXO64432.1"/>
    </source>
</evidence>
<dbReference type="InterPro" id="IPR002816">
    <property type="entry name" value="TraB/PrgY/GumN_fam"/>
</dbReference>
<dbReference type="Proteomes" id="UP000438476">
    <property type="component" value="Unassembled WGS sequence"/>
</dbReference>
<proteinExistence type="predicted"/>
<dbReference type="CDD" id="cd14789">
    <property type="entry name" value="Tiki"/>
    <property type="match status" value="1"/>
</dbReference>
<organism evidence="2 3">
    <name type="scientific">Altericroceibacterium endophyticum</name>
    <dbReference type="NCBI Taxonomy" id="1808508"/>
    <lineage>
        <taxon>Bacteria</taxon>
        <taxon>Pseudomonadati</taxon>
        <taxon>Pseudomonadota</taxon>
        <taxon>Alphaproteobacteria</taxon>
        <taxon>Sphingomonadales</taxon>
        <taxon>Erythrobacteraceae</taxon>
        <taxon>Altericroceibacterium</taxon>
    </lineage>
</organism>
<evidence type="ECO:0000313" key="3">
    <source>
        <dbReference type="Proteomes" id="UP000438476"/>
    </source>
</evidence>
<feature type="chain" id="PRO_5026251085" evidence="1">
    <location>
        <begin position="27"/>
        <end position="296"/>
    </location>
</feature>
<keyword evidence="3" id="KW-1185">Reference proteome</keyword>
<dbReference type="InterPro" id="IPR047111">
    <property type="entry name" value="YbaP-like"/>
</dbReference>
<gene>
    <name evidence="2" type="ORF">GRI91_01490</name>
</gene>
<dbReference type="AlphaFoldDB" id="A0A6I4T265"/>
<dbReference type="PANTHER" id="PTHR40590:SF1">
    <property type="entry name" value="CYTOPLASMIC PROTEIN"/>
    <property type="match status" value="1"/>
</dbReference>